<proteinExistence type="predicted"/>
<protein>
    <submittedName>
        <fullName evidence="1">Uncharacterized protein</fullName>
    </submittedName>
</protein>
<accession>A0A0A8ZP82</accession>
<evidence type="ECO:0000313" key="1">
    <source>
        <dbReference type="EMBL" id="JAD39513.1"/>
    </source>
</evidence>
<organism evidence="1">
    <name type="scientific">Arundo donax</name>
    <name type="common">Giant reed</name>
    <name type="synonym">Donax arundinaceus</name>
    <dbReference type="NCBI Taxonomy" id="35708"/>
    <lineage>
        <taxon>Eukaryota</taxon>
        <taxon>Viridiplantae</taxon>
        <taxon>Streptophyta</taxon>
        <taxon>Embryophyta</taxon>
        <taxon>Tracheophyta</taxon>
        <taxon>Spermatophyta</taxon>
        <taxon>Magnoliopsida</taxon>
        <taxon>Liliopsida</taxon>
        <taxon>Poales</taxon>
        <taxon>Poaceae</taxon>
        <taxon>PACMAD clade</taxon>
        <taxon>Arundinoideae</taxon>
        <taxon>Arundineae</taxon>
        <taxon>Arundo</taxon>
    </lineage>
</organism>
<reference evidence="1" key="1">
    <citation type="submission" date="2014-09" db="EMBL/GenBank/DDBJ databases">
        <authorList>
            <person name="Magalhaes I.L.F."/>
            <person name="Oliveira U."/>
            <person name="Santos F.R."/>
            <person name="Vidigal T.H.D.A."/>
            <person name="Brescovit A.D."/>
            <person name="Santos A.J."/>
        </authorList>
    </citation>
    <scope>NUCLEOTIDE SEQUENCE</scope>
    <source>
        <tissue evidence="1">Shoot tissue taken approximately 20 cm above the soil surface</tissue>
    </source>
</reference>
<dbReference type="EMBL" id="GBRH01258382">
    <property type="protein sequence ID" value="JAD39513.1"/>
    <property type="molecule type" value="Transcribed_RNA"/>
</dbReference>
<name>A0A0A8ZP82_ARUDO</name>
<reference evidence="1" key="2">
    <citation type="journal article" date="2015" name="Data Brief">
        <title>Shoot transcriptome of the giant reed, Arundo donax.</title>
        <authorList>
            <person name="Barrero R.A."/>
            <person name="Guerrero F.D."/>
            <person name="Moolhuijzen P."/>
            <person name="Goolsby J.A."/>
            <person name="Tidwell J."/>
            <person name="Bellgard S.E."/>
            <person name="Bellgard M.I."/>
        </authorList>
    </citation>
    <scope>NUCLEOTIDE SEQUENCE</scope>
    <source>
        <tissue evidence="1">Shoot tissue taken approximately 20 cm above the soil surface</tissue>
    </source>
</reference>
<sequence length="40" mass="4751">MFTYVMRADCAPDWFDAAPFSVDHCTFFLRLLTYRSEVEV</sequence>
<dbReference type="AlphaFoldDB" id="A0A0A8ZP82"/>